<dbReference type="EC" id="5.6.2.1" evidence="12"/>
<dbReference type="SMART" id="SM00437">
    <property type="entry name" value="TOP1Ac"/>
    <property type="match status" value="1"/>
</dbReference>
<dbReference type="PANTHER" id="PTHR11390:SF26">
    <property type="entry name" value="DNA TOPOISOMERASE 1"/>
    <property type="match status" value="1"/>
</dbReference>
<evidence type="ECO:0000256" key="7">
    <source>
        <dbReference type="ARBA" id="ARBA00022833"/>
    </source>
</evidence>
<evidence type="ECO:0000256" key="8">
    <source>
        <dbReference type="ARBA" id="ARBA00022842"/>
    </source>
</evidence>
<dbReference type="CDD" id="cd03362">
    <property type="entry name" value="TOPRIM_TopoIA_TopoIII"/>
    <property type="match status" value="1"/>
</dbReference>
<keyword evidence="7" id="KW-0862">Zinc</keyword>
<feature type="site" description="Interaction with DNA" evidence="12">
    <location>
        <position position="309"/>
    </location>
</feature>
<dbReference type="NCBIfam" id="NF005555">
    <property type="entry name" value="PRK07220.1"/>
    <property type="match status" value="1"/>
</dbReference>
<dbReference type="SMART" id="SM00493">
    <property type="entry name" value="TOPRIM"/>
    <property type="match status" value="1"/>
</dbReference>
<dbReference type="InterPro" id="IPR003602">
    <property type="entry name" value="Topo_IA_DNA-bd_dom"/>
</dbReference>
<organism evidence="16 17">
    <name type="scientific">Methanooceanicella nereidis</name>
    <dbReference type="NCBI Taxonomy" id="2052831"/>
    <lineage>
        <taxon>Archaea</taxon>
        <taxon>Methanobacteriati</taxon>
        <taxon>Methanobacteriota</taxon>
        <taxon>Stenosarchaea group</taxon>
        <taxon>Methanomicrobia</taxon>
        <taxon>Methanocellales</taxon>
        <taxon>Methanocellaceae</taxon>
        <taxon>Methanooceanicella</taxon>
    </lineage>
</organism>
<dbReference type="RefSeq" id="WP_230740161.1">
    <property type="nucleotide sequence ID" value="NZ_PGCK01000001.1"/>
</dbReference>
<dbReference type="InterPro" id="IPR013825">
    <property type="entry name" value="Topo_IA_cen_sub2"/>
</dbReference>
<keyword evidence="5" id="KW-0677">Repeat</keyword>
<accession>A0AAP2W612</accession>
<dbReference type="InterPro" id="IPR003601">
    <property type="entry name" value="Topo_IA_2"/>
</dbReference>
<evidence type="ECO:0000256" key="5">
    <source>
        <dbReference type="ARBA" id="ARBA00022737"/>
    </source>
</evidence>
<evidence type="ECO:0000313" key="16">
    <source>
        <dbReference type="EMBL" id="MCD1293819.1"/>
    </source>
</evidence>
<dbReference type="Gene3D" id="3.40.50.140">
    <property type="match status" value="1"/>
</dbReference>
<dbReference type="GO" id="GO:0005694">
    <property type="term" value="C:chromosome"/>
    <property type="evidence" value="ECO:0007669"/>
    <property type="project" value="InterPro"/>
</dbReference>
<evidence type="ECO:0000259" key="14">
    <source>
        <dbReference type="PROSITE" id="PS50880"/>
    </source>
</evidence>
<comment type="similarity">
    <text evidence="3 12">Belongs to the type IA topoisomerase family.</text>
</comment>
<dbReference type="AlphaFoldDB" id="A0AAP2W612"/>
<dbReference type="InterPro" id="IPR013824">
    <property type="entry name" value="Topo_IA_cen_sub1"/>
</dbReference>
<comment type="caution">
    <text evidence="16">The sequence shown here is derived from an EMBL/GenBank/DDBJ whole genome shotgun (WGS) entry which is preliminary data.</text>
</comment>
<evidence type="ECO:0000256" key="11">
    <source>
        <dbReference type="ARBA" id="ARBA00023235"/>
    </source>
</evidence>
<dbReference type="Pfam" id="PF01396">
    <property type="entry name" value="Zn_ribbon_Top1"/>
    <property type="match status" value="1"/>
</dbReference>
<evidence type="ECO:0000256" key="2">
    <source>
        <dbReference type="ARBA" id="ARBA00001946"/>
    </source>
</evidence>
<dbReference type="NCBIfam" id="TIGR01057">
    <property type="entry name" value="topA_arch"/>
    <property type="match status" value="1"/>
</dbReference>
<dbReference type="HAMAP" id="MF_00952">
    <property type="entry name" value="Topoisom_1_prok"/>
    <property type="match status" value="1"/>
</dbReference>
<dbReference type="SMART" id="SM00436">
    <property type="entry name" value="TOP1Bc"/>
    <property type="match status" value="1"/>
</dbReference>
<dbReference type="InterPro" id="IPR034144">
    <property type="entry name" value="TOPRIM_TopoIII"/>
</dbReference>
<keyword evidence="17" id="KW-1185">Reference proteome</keyword>
<evidence type="ECO:0000256" key="12">
    <source>
        <dbReference type="HAMAP-Rule" id="MF_00952"/>
    </source>
</evidence>
<feature type="domain" description="Toprim" evidence="14">
    <location>
        <begin position="1"/>
        <end position="135"/>
    </location>
</feature>
<keyword evidence="9 12" id="KW-0799">Topoisomerase</keyword>
<dbReference type="CDD" id="cd00186">
    <property type="entry name" value="TOP1Ac"/>
    <property type="match status" value="1"/>
</dbReference>
<feature type="region of interest" description="Interaction with DNA" evidence="12">
    <location>
        <begin position="189"/>
        <end position="194"/>
    </location>
</feature>
<comment type="cofactor">
    <cofactor evidence="2">
        <name>Mg(2+)</name>
        <dbReference type="ChEBI" id="CHEBI:18420"/>
    </cofactor>
</comment>
<keyword evidence="6" id="KW-0863">Zinc-finger</keyword>
<dbReference type="GO" id="GO:0003917">
    <property type="term" value="F:DNA topoisomerase type I (single strand cut, ATP-independent) activity"/>
    <property type="evidence" value="ECO:0007669"/>
    <property type="project" value="UniProtKB-UniRule"/>
</dbReference>
<feature type="compositionally biased region" description="Basic and acidic residues" evidence="13">
    <location>
        <begin position="698"/>
        <end position="708"/>
    </location>
</feature>
<dbReference type="PROSITE" id="PS52039">
    <property type="entry name" value="TOPO_IA_2"/>
    <property type="match status" value="1"/>
</dbReference>
<dbReference type="EMBL" id="PGCK01000001">
    <property type="protein sequence ID" value="MCD1293819.1"/>
    <property type="molecule type" value="Genomic_DNA"/>
</dbReference>
<reference evidence="16 17" key="1">
    <citation type="submission" date="2017-11" db="EMBL/GenBank/DDBJ databases">
        <title>Isolation and Characterization of Family Methanocellaceae Species from Potential Methane Hydrate Area Offshore Southwestern Taiwan.</title>
        <authorList>
            <person name="Zhang W.-L."/>
            <person name="Chen W.-C."/>
            <person name="Lai M.-C."/>
            <person name="Chen S.-C."/>
        </authorList>
    </citation>
    <scope>NUCLEOTIDE SEQUENCE [LARGE SCALE GENOMIC DNA]</scope>
    <source>
        <strain evidence="16 17">CWC-04</strain>
    </source>
</reference>
<sequence length="719" mass="80216">MHLIVTEKNITAKKIANILFTKGVKEKKVNGVNTYENDGTIVIGLSGHIVNIDFPSKYNNWSETPPRGLIWAETELKHTQKKIVTALKKLAQEADRITIATDFDREGELIGVEAHNIIKDAKKGAKFDRVRFSAITKPEIERAFSNPVPIDFDLAAAGEARQKIDLVWGAALTRYISLTSGRLGKSFLSVGRVQTPLLALLVDRERDIKSFTSTPYWEIYATLKNGDEFIAKHEKNRFTEKEEAEAVMAKLGKKGTVTEYKKDIKTESPPIPFSTTEFIRAAASIGFSAANAMRIAENLYVNGWISYPRTDNTVYPASLNLQDILKQFLSGEFGRYASKLLQGKIVPTRGKKETTDHPPIYPVANAKKSDLKDDEWKVFELVVRRFFATLAPGAEWETRNVSVDISGERFKAGGSKLTVPGWREYYHYGMVREDKLPELKDGDELKVKSTEMTEKMTQPPTRYGQGRLVKIMEDLGLGTKSTRHEAIQKLYARNYVHGNPPQPTNTAVAVVEALEKYADLITKPDMTSQLEKDMDNIAEGQTSEDSVVKESQEMLETIFDELDRNQKEITQTLYDGLREDKIIGKCPECGENLIVRKSKKGGRFIGCDGYPECNFVLPLPRTGNVVATDKICEKHGINMLKIITGGKKPWDLGCPQCNYEEWQKKTASEKVAAQSGEAGTARAPSKKSKTVKTAAPKKKAEAPKPSGEKKKKIVKASAA</sequence>
<dbReference type="GO" id="GO:0006265">
    <property type="term" value="P:DNA topological change"/>
    <property type="evidence" value="ECO:0007669"/>
    <property type="project" value="UniProtKB-UniRule"/>
</dbReference>
<dbReference type="InterPro" id="IPR000380">
    <property type="entry name" value="Topo_IA"/>
</dbReference>
<dbReference type="InterPro" id="IPR013498">
    <property type="entry name" value="Topo_IA_Znf"/>
</dbReference>
<keyword evidence="11 12" id="KW-0413">Isomerase</keyword>
<feature type="site" description="Interaction with DNA" evidence="12">
    <location>
        <position position="493"/>
    </location>
</feature>
<dbReference type="InterPro" id="IPR005739">
    <property type="entry name" value="TopoI_arch"/>
</dbReference>
<dbReference type="SUPFAM" id="SSF56712">
    <property type="entry name" value="Prokaryotic type I DNA topoisomerase"/>
    <property type="match status" value="1"/>
</dbReference>
<evidence type="ECO:0000313" key="17">
    <source>
        <dbReference type="Proteomes" id="UP001320159"/>
    </source>
</evidence>
<dbReference type="Gene3D" id="1.10.290.10">
    <property type="entry name" value="Topoisomerase I, domain 4"/>
    <property type="match status" value="1"/>
</dbReference>
<dbReference type="GO" id="GO:0008270">
    <property type="term" value="F:zinc ion binding"/>
    <property type="evidence" value="ECO:0007669"/>
    <property type="project" value="UniProtKB-KW"/>
</dbReference>
<dbReference type="InterPro" id="IPR006171">
    <property type="entry name" value="TOPRIM_dom"/>
</dbReference>
<dbReference type="InterPro" id="IPR028612">
    <property type="entry name" value="Topoisom_1_IA"/>
</dbReference>
<dbReference type="InterPro" id="IPR023405">
    <property type="entry name" value="Topo_IA_core_domain"/>
</dbReference>
<evidence type="ECO:0000256" key="9">
    <source>
        <dbReference type="ARBA" id="ARBA00023029"/>
    </source>
</evidence>
<evidence type="ECO:0000256" key="6">
    <source>
        <dbReference type="ARBA" id="ARBA00022771"/>
    </source>
</evidence>
<feature type="compositionally biased region" description="Basic residues" evidence="13">
    <location>
        <begin position="709"/>
        <end position="719"/>
    </location>
</feature>
<dbReference type="Proteomes" id="UP001320159">
    <property type="component" value="Unassembled WGS sequence"/>
</dbReference>
<keyword evidence="8" id="KW-0460">Magnesium</keyword>
<comment type="subunit">
    <text evidence="12">Monomer.</text>
</comment>
<evidence type="ECO:0000256" key="1">
    <source>
        <dbReference type="ARBA" id="ARBA00000213"/>
    </source>
</evidence>
<comment type="caution">
    <text evidence="12">Lacks conserved residue(s) required for the propagation of feature annotation.</text>
</comment>
<dbReference type="PANTHER" id="PTHR11390">
    <property type="entry name" value="PROKARYOTIC DNA TOPOISOMERASE"/>
    <property type="match status" value="1"/>
</dbReference>
<proteinExistence type="inferred from homology"/>
<keyword evidence="4" id="KW-0479">Metal-binding</keyword>
<dbReference type="PROSITE" id="PS50880">
    <property type="entry name" value="TOPRIM"/>
    <property type="match status" value="1"/>
</dbReference>
<dbReference type="InterPro" id="IPR013497">
    <property type="entry name" value="Topo_IA_cen"/>
</dbReference>
<feature type="site" description="Interaction with DNA" evidence="12">
    <location>
        <position position="165"/>
    </location>
</feature>
<dbReference type="Pfam" id="PF01751">
    <property type="entry name" value="Toprim"/>
    <property type="match status" value="1"/>
</dbReference>
<dbReference type="GO" id="GO:0003677">
    <property type="term" value="F:DNA binding"/>
    <property type="evidence" value="ECO:0007669"/>
    <property type="project" value="UniProtKB-KW"/>
</dbReference>
<dbReference type="GO" id="GO:0006281">
    <property type="term" value="P:DNA repair"/>
    <property type="evidence" value="ECO:0007669"/>
    <property type="project" value="TreeGrafter"/>
</dbReference>
<feature type="active site" description="O-(5'-phospho-DNA)-tyrosine intermediate" evidence="12">
    <location>
        <position position="307"/>
    </location>
</feature>
<dbReference type="Gene3D" id="2.70.20.10">
    <property type="entry name" value="Topoisomerase I, domain 3"/>
    <property type="match status" value="1"/>
</dbReference>
<evidence type="ECO:0000256" key="3">
    <source>
        <dbReference type="ARBA" id="ARBA00009446"/>
    </source>
</evidence>
<feature type="site" description="Interaction with DNA" evidence="12">
    <location>
        <position position="48"/>
    </location>
</feature>
<evidence type="ECO:0000259" key="15">
    <source>
        <dbReference type="PROSITE" id="PS52039"/>
    </source>
</evidence>
<keyword evidence="10 12" id="KW-0238">DNA-binding</keyword>
<protein>
    <recommendedName>
        <fullName evidence="12">DNA topoisomerase 1</fullName>
        <ecNumber evidence="12">5.6.2.1</ecNumber>
    </recommendedName>
    <alternativeName>
        <fullName evidence="12">DNA topoisomerase I</fullName>
    </alternativeName>
</protein>
<feature type="domain" description="Topo IA-type catalytic" evidence="15">
    <location>
        <begin position="151"/>
        <end position="559"/>
    </location>
</feature>
<dbReference type="InterPro" id="IPR013826">
    <property type="entry name" value="Topo_IA_cen_sub3"/>
</dbReference>
<evidence type="ECO:0000256" key="4">
    <source>
        <dbReference type="ARBA" id="ARBA00022723"/>
    </source>
</evidence>
<dbReference type="Pfam" id="PF01131">
    <property type="entry name" value="Topoisom_bac"/>
    <property type="match status" value="1"/>
</dbReference>
<dbReference type="FunFam" id="1.10.290.10:FF:000003">
    <property type="entry name" value="DNA topoisomerase"/>
    <property type="match status" value="1"/>
</dbReference>
<dbReference type="GO" id="GO:0006310">
    <property type="term" value="P:DNA recombination"/>
    <property type="evidence" value="ECO:0007669"/>
    <property type="project" value="TreeGrafter"/>
</dbReference>
<name>A0AAP2W612_9EURY</name>
<evidence type="ECO:0000256" key="10">
    <source>
        <dbReference type="ARBA" id="ARBA00023125"/>
    </source>
</evidence>
<feature type="site" description="Interaction with DNA" evidence="12">
    <location>
        <position position="161"/>
    </location>
</feature>
<dbReference type="PRINTS" id="PR00417">
    <property type="entry name" value="PRTPISMRASEI"/>
</dbReference>
<dbReference type="Gene3D" id="3.30.65.10">
    <property type="entry name" value="Bacterial Topoisomerase I, domain 1"/>
    <property type="match status" value="1"/>
</dbReference>
<feature type="region of interest" description="Disordered" evidence="13">
    <location>
        <begin position="668"/>
        <end position="719"/>
    </location>
</feature>
<comment type="catalytic activity">
    <reaction evidence="1 12">
        <text>ATP-independent breakage of single-stranded DNA, followed by passage and rejoining.</text>
        <dbReference type="EC" id="5.6.2.1"/>
    </reaction>
</comment>
<dbReference type="SUPFAM" id="SSF57783">
    <property type="entry name" value="Zinc beta-ribbon"/>
    <property type="match status" value="1"/>
</dbReference>
<evidence type="ECO:0000256" key="13">
    <source>
        <dbReference type="SAM" id="MobiDB-lite"/>
    </source>
</evidence>
<gene>
    <name evidence="12 16" type="primary">topA</name>
    <name evidence="16" type="ORF">CUJ83_02255</name>
</gene>
<dbReference type="Gene3D" id="1.10.460.10">
    <property type="entry name" value="Topoisomerase I, domain 2"/>
    <property type="match status" value="1"/>
</dbReference>
<comment type="function">
    <text evidence="12">Releases the supercoiling and torsional tension of DNA, which is introduced during the DNA replication and transcription, by transiently cleaving and rejoining one strand of the DNA duplex. Introduces a single-strand break via transesterification at a target site in duplex DNA. The scissile phosphodiester is attacked by the catalytic tyrosine of the enzyme, resulting in the formation of a DNA-(5'-phosphotyrosyl)-enzyme intermediate and the expulsion of a 3'-OH DNA strand. The free DNA strand then undergoes passage around the unbroken strand, thus removing DNA supercoils. Finally, in the religation step, the DNA 3'-OH attacks the covalent intermediate to expel the active-site tyrosine and restore the DNA phosphodiester backbone.</text>
</comment>